<comment type="caution">
    <text evidence="2">The sequence shown here is derived from an EMBL/GenBank/DDBJ whole genome shotgun (WGS) entry which is preliminary data.</text>
</comment>
<keyword evidence="3" id="KW-1185">Reference proteome</keyword>
<dbReference type="Proteomes" id="UP001642484">
    <property type="component" value="Unassembled WGS sequence"/>
</dbReference>
<evidence type="ECO:0000313" key="3">
    <source>
        <dbReference type="Proteomes" id="UP001642484"/>
    </source>
</evidence>
<evidence type="ECO:0000256" key="1">
    <source>
        <dbReference type="SAM" id="Coils"/>
    </source>
</evidence>
<organism evidence="2 3">
    <name type="scientific">Durusdinium trenchii</name>
    <dbReference type="NCBI Taxonomy" id="1381693"/>
    <lineage>
        <taxon>Eukaryota</taxon>
        <taxon>Sar</taxon>
        <taxon>Alveolata</taxon>
        <taxon>Dinophyceae</taxon>
        <taxon>Suessiales</taxon>
        <taxon>Symbiodiniaceae</taxon>
        <taxon>Durusdinium</taxon>
    </lineage>
</organism>
<name>A0ABP0IJT0_9DINO</name>
<evidence type="ECO:0000313" key="2">
    <source>
        <dbReference type="EMBL" id="CAK9002865.1"/>
    </source>
</evidence>
<protein>
    <submittedName>
        <fullName evidence="2">Uncharacterized protein</fullName>
    </submittedName>
</protein>
<reference evidence="2 3" key="1">
    <citation type="submission" date="2024-02" db="EMBL/GenBank/DDBJ databases">
        <authorList>
            <person name="Chen Y."/>
            <person name="Shah S."/>
            <person name="Dougan E. K."/>
            <person name="Thang M."/>
            <person name="Chan C."/>
        </authorList>
    </citation>
    <scope>NUCLEOTIDE SEQUENCE [LARGE SCALE GENOMIC DNA]</scope>
</reference>
<dbReference type="EMBL" id="CAXAMN010003102">
    <property type="protein sequence ID" value="CAK9002865.1"/>
    <property type="molecule type" value="Genomic_DNA"/>
</dbReference>
<feature type="coiled-coil region" evidence="1">
    <location>
        <begin position="268"/>
        <end position="296"/>
    </location>
</feature>
<accession>A0ABP0IJT0</accession>
<proteinExistence type="predicted"/>
<sequence>MCLIALQGIREFKLESAIVHRVKASFATIHASFISFKDVRAQVNANRGASFVSTQTRVRPNAFHFRRQVLILQRAGAGSAERQFNDWEQSTSIARAFSIGRTEAEAVSALMTKVQKEVVERLCAAVKSRGMAKLLTHDLLSKGLLNLAWTSGIGPTEAWKEELRNRDDGVLVNLVVDRIVGDHDKALPTMRKAVNFKEGLLLHQAAGLFLHFLRALQGVSPAGSFTDARSKLEDQFRQGFLDPDLQHVLQVSVPPGDPKSIAAFRPFFAQIECTLRSEKEAKEQLLQKQLREADLNTVAAQVLSDFAVLEKMAPGPTRQAEEHALDMKYLRDRQAKGQEYVEDWLSKNASLVQVAESMDTAVGEFLKFKEQYIICTVDTTVFPANASYIAAALKNFCTFLSMGSTTVGFVLFPVYQSQTSEQALVKHRHQLELALLKGGLSVINSVQVLYTKPESGASDKRALAQPAMATFHSHFSDHAFLKSKPVRTGTLGPVPLIKFSELLGFDDVSKPGASARVEQKGVPCHEEMIQSLLDGVPIDDKDTVILLDVVPNRFSEFGRAAVNMNLRGDGPTVHYFGLIQQEYKTNLTAVKSMVYKKWDEDTNLSPPKTRPLRESSAAAAAVPSLDILAWANDRPVFPAVLLTKFPEGTAEHARMLELKKDFDEKYPEASQPPPAVGSGRAGGVCDYSVDGGRHPLDCTRVIDLPLVGADSSGETRKSECALTGKKPAIVICDSFAVWLGNTTDADMTLEAGELFGFGRGTYEHKVVGDAKSETHGIPWRLTSDFDLVSYKKVIMPLCQLLRKLAIDQGLSEIEVCDHVLKPRLAEDGVLPICFRYVIAPVESKATNVFKPQPAGDGGSDPVRHQTLGSSLAGNFDKLIGNKRASLVWEVDIETSPGRLVATKPKIYLTCGFRLPSKSWVNLSA</sequence>
<keyword evidence="1" id="KW-0175">Coiled coil</keyword>
<gene>
    <name evidence="2" type="ORF">CCMP2556_LOCUS7047</name>
</gene>